<comment type="similarity">
    <text evidence="1">Belongs to the aldolase class II family. Adducin subfamily.</text>
</comment>
<dbReference type="InterPro" id="IPR001303">
    <property type="entry name" value="Aldolase_II/adducin_N"/>
</dbReference>
<proteinExistence type="inferred from homology"/>
<dbReference type="GO" id="GO:0051015">
    <property type="term" value="F:actin filament binding"/>
    <property type="evidence" value="ECO:0007669"/>
    <property type="project" value="TreeGrafter"/>
</dbReference>
<dbReference type="SUPFAM" id="SSF53639">
    <property type="entry name" value="AraD/HMP-PK domain-like"/>
    <property type="match status" value="1"/>
</dbReference>
<sequence>MRGLRHLMKNCIHQSQRSSIIQTVRFFTSDSAKPYSLPNNAWGRNRACRLELACAYRGLDKLELNEGVCNHLTAMAPAADGQGEVMLVFPYGQHWSEVQASSILGVDSNGSTVEGEGRPETTAACIHLGIRKVNPDAKIIMHTHQPWATAMGCLEDPSMKMVHQNSTRFFQRVAYDTSYSGLANAIEEGERLGHLLGDKDMLVMGNHGVLAVAKTIAMAFDHLYFFERAAQVQMLAMSTGEKVRLISKEQSESGCKTFWEDLQMYADVHFYSMYRRLRNISPDFEL</sequence>
<gene>
    <name evidence="3" type="ORF">MNOR_LOCUS12070</name>
</gene>
<dbReference type="Pfam" id="PF00596">
    <property type="entry name" value="Aldolase_II"/>
    <property type="match status" value="1"/>
</dbReference>
<organism evidence="3 4">
    <name type="scientific">Meganyctiphanes norvegica</name>
    <name type="common">Northern krill</name>
    <name type="synonym">Thysanopoda norvegica</name>
    <dbReference type="NCBI Taxonomy" id="48144"/>
    <lineage>
        <taxon>Eukaryota</taxon>
        <taxon>Metazoa</taxon>
        <taxon>Ecdysozoa</taxon>
        <taxon>Arthropoda</taxon>
        <taxon>Crustacea</taxon>
        <taxon>Multicrustacea</taxon>
        <taxon>Malacostraca</taxon>
        <taxon>Eumalacostraca</taxon>
        <taxon>Eucarida</taxon>
        <taxon>Euphausiacea</taxon>
        <taxon>Euphausiidae</taxon>
        <taxon>Meganyctiphanes</taxon>
    </lineage>
</organism>
<dbReference type="PANTHER" id="PTHR10672:SF21">
    <property type="entry name" value="CLASS II ALDOLASE_ADDUCIN N-TERMINAL DOMAIN-CONTAINING PROTEIN"/>
    <property type="match status" value="1"/>
</dbReference>
<dbReference type="SMART" id="SM01007">
    <property type="entry name" value="Aldolase_II"/>
    <property type="match status" value="1"/>
</dbReference>
<dbReference type="InterPro" id="IPR051017">
    <property type="entry name" value="Aldolase-II_Adducin_sf"/>
</dbReference>
<comment type="caution">
    <text evidence="3">The sequence shown here is derived from an EMBL/GenBank/DDBJ whole genome shotgun (WGS) entry which is preliminary data.</text>
</comment>
<dbReference type="InterPro" id="IPR036409">
    <property type="entry name" value="Aldolase_II/adducin_N_sf"/>
</dbReference>
<name>A0AAV2QJ37_MEGNR</name>
<dbReference type="AlphaFoldDB" id="A0AAV2QJ37"/>
<dbReference type="EMBL" id="CAXKWB010006501">
    <property type="protein sequence ID" value="CAL4083067.1"/>
    <property type="molecule type" value="Genomic_DNA"/>
</dbReference>
<reference evidence="3 4" key="1">
    <citation type="submission" date="2024-05" db="EMBL/GenBank/DDBJ databases">
        <authorList>
            <person name="Wallberg A."/>
        </authorList>
    </citation>
    <scope>NUCLEOTIDE SEQUENCE [LARGE SCALE GENOMIC DNA]</scope>
</reference>
<dbReference type="Proteomes" id="UP001497623">
    <property type="component" value="Unassembled WGS sequence"/>
</dbReference>
<evidence type="ECO:0000313" key="3">
    <source>
        <dbReference type="EMBL" id="CAL4083067.1"/>
    </source>
</evidence>
<keyword evidence="4" id="KW-1185">Reference proteome</keyword>
<feature type="domain" description="Class II aldolase/adducin N-terminal" evidence="2">
    <location>
        <begin position="50"/>
        <end position="234"/>
    </location>
</feature>
<dbReference type="GO" id="GO:0005856">
    <property type="term" value="C:cytoskeleton"/>
    <property type="evidence" value="ECO:0007669"/>
    <property type="project" value="TreeGrafter"/>
</dbReference>
<evidence type="ECO:0000313" key="4">
    <source>
        <dbReference type="Proteomes" id="UP001497623"/>
    </source>
</evidence>
<accession>A0AAV2QJ37</accession>
<dbReference type="GO" id="GO:0005886">
    <property type="term" value="C:plasma membrane"/>
    <property type="evidence" value="ECO:0007669"/>
    <property type="project" value="UniProtKB-SubCell"/>
</dbReference>
<evidence type="ECO:0000256" key="1">
    <source>
        <dbReference type="ARBA" id="ARBA00006274"/>
    </source>
</evidence>
<evidence type="ECO:0000259" key="2">
    <source>
        <dbReference type="SMART" id="SM01007"/>
    </source>
</evidence>
<dbReference type="Gene3D" id="3.40.225.10">
    <property type="entry name" value="Class II aldolase/adducin N-terminal domain"/>
    <property type="match status" value="1"/>
</dbReference>
<dbReference type="PANTHER" id="PTHR10672">
    <property type="entry name" value="ADDUCIN"/>
    <property type="match status" value="1"/>
</dbReference>
<protein>
    <recommendedName>
        <fullName evidence="2">Class II aldolase/adducin N-terminal domain-containing protein</fullName>
    </recommendedName>
</protein>